<dbReference type="Gene3D" id="1.10.10.10">
    <property type="entry name" value="Winged helix-like DNA-binding domain superfamily/Winged helix DNA-binding domain"/>
    <property type="match status" value="1"/>
</dbReference>
<dbReference type="GO" id="GO:0003677">
    <property type="term" value="F:DNA binding"/>
    <property type="evidence" value="ECO:0007669"/>
    <property type="project" value="UniProtKB-KW"/>
</dbReference>
<evidence type="ECO:0000313" key="6">
    <source>
        <dbReference type="Proteomes" id="UP000621436"/>
    </source>
</evidence>
<dbReference type="CDD" id="cd07377">
    <property type="entry name" value="WHTH_GntR"/>
    <property type="match status" value="1"/>
</dbReference>
<dbReference type="Pfam" id="PF00392">
    <property type="entry name" value="GntR"/>
    <property type="match status" value="1"/>
</dbReference>
<dbReference type="PANTHER" id="PTHR38445">
    <property type="entry name" value="HTH-TYPE TRANSCRIPTIONAL REPRESSOR YTRA"/>
    <property type="match status" value="1"/>
</dbReference>
<dbReference type="EMBL" id="JADPIE010000001">
    <property type="protein sequence ID" value="MBF8435779.1"/>
    <property type="molecule type" value="Genomic_DNA"/>
</dbReference>
<dbReference type="GO" id="GO:0003700">
    <property type="term" value="F:DNA-binding transcription factor activity"/>
    <property type="evidence" value="ECO:0007669"/>
    <property type="project" value="InterPro"/>
</dbReference>
<keyword evidence="6" id="KW-1185">Reference proteome</keyword>
<evidence type="ECO:0000256" key="3">
    <source>
        <dbReference type="ARBA" id="ARBA00023163"/>
    </source>
</evidence>
<gene>
    <name evidence="5" type="ORF">I0Q91_01685</name>
</gene>
<protein>
    <submittedName>
        <fullName evidence="5">GntR family transcriptional regulator</fullName>
    </submittedName>
</protein>
<dbReference type="RefSeq" id="WP_270452454.1">
    <property type="nucleotide sequence ID" value="NZ_JADPIE010000001.1"/>
</dbReference>
<keyword evidence="1" id="KW-0805">Transcription regulation</keyword>
<sequence>MAINYDTTRPIYEQIIDFILKKLASGEYSAGSKLPSQREMAKLLSVNPNTVQRAYREMEIKDLVETRRGLGTFVTESEDKIEEVRIEMGEEIIENFIEELRALGFTKAEIDKMLADKFAEFKGGKSNGA</sequence>
<evidence type="ECO:0000256" key="1">
    <source>
        <dbReference type="ARBA" id="ARBA00023015"/>
    </source>
</evidence>
<organism evidence="5 6">
    <name type="scientific">Halonatronomonas betaini</name>
    <dbReference type="NCBI Taxonomy" id="2778430"/>
    <lineage>
        <taxon>Bacteria</taxon>
        <taxon>Bacillati</taxon>
        <taxon>Bacillota</taxon>
        <taxon>Clostridia</taxon>
        <taxon>Halanaerobiales</taxon>
        <taxon>Halarsenatibacteraceae</taxon>
        <taxon>Halonatronomonas</taxon>
    </lineage>
</organism>
<evidence type="ECO:0000259" key="4">
    <source>
        <dbReference type="PROSITE" id="PS50949"/>
    </source>
</evidence>
<dbReference type="PROSITE" id="PS50949">
    <property type="entry name" value="HTH_GNTR"/>
    <property type="match status" value="1"/>
</dbReference>
<dbReference type="SMART" id="SM00345">
    <property type="entry name" value="HTH_GNTR"/>
    <property type="match status" value="1"/>
</dbReference>
<dbReference type="InterPro" id="IPR000524">
    <property type="entry name" value="Tscrpt_reg_HTH_GntR"/>
</dbReference>
<name>A0A931F8W1_9FIRM</name>
<proteinExistence type="predicted"/>
<evidence type="ECO:0000256" key="2">
    <source>
        <dbReference type="ARBA" id="ARBA00023125"/>
    </source>
</evidence>
<dbReference type="Proteomes" id="UP000621436">
    <property type="component" value="Unassembled WGS sequence"/>
</dbReference>
<dbReference type="PANTHER" id="PTHR38445:SF9">
    <property type="entry name" value="HTH-TYPE TRANSCRIPTIONAL REPRESSOR YTRA"/>
    <property type="match status" value="1"/>
</dbReference>
<dbReference type="SUPFAM" id="SSF46785">
    <property type="entry name" value="Winged helix' DNA-binding domain"/>
    <property type="match status" value="1"/>
</dbReference>
<accession>A0A931F8W1</accession>
<keyword evidence="2" id="KW-0238">DNA-binding</keyword>
<reference evidence="5" key="1">
    <citation type="submission" date="2020-11" db="EMBL/GenBank/DDBJ databases">
        <title>Halonatronomonas betainensis gen. nov., sp. nov. a novel haloalkaliphilic representative of the family Halanaerobiacae capable of betaine degradation.</title>
        <authorList>
            <person name="Boltyanskaya Y."/>
            <person name="Kevbrin V."/>
            <person name="Detkova E."/>
            <person name="Grouzdev D.S."/>
            <person name="Koziaeva V."/>
            <person name="Zhilina T."/>
        </authorList>
    </citation>
    <scope>NUCLEOTIDE SEQUENCE</scope>
    <source>
        <strain evidence="5">Z-7014</strain>
    </source>
</reference>
<dbReference type="AlphaFoldDB" id="A0A931F8W1"/>
<keyword evidence="3" id="KW-0804">Transcription</keyword>
<evidence type="ECO:0000313" key="5">
    <source>
        <dbReference type="EMBL" id="MBF8435779.1"/>
    </source>
</evidence>
<dbReference type="InterPro" id="IPR036388">
    <property type="entry name" value="WH-like_DNA-bd_sf"/>
</dbReference>
<dbReference type="InterPro" id="IPR036390">
    <property type="entry name" value="WH_DNA-bd_sf"/>
</dbReference>
<comment type="caution">
    <text evidence="5">The sequence shown here is derived from an EMBL/GenBank/DDBJ whole genome shotgun (WGS) entry which is preliminary data.</text>
</comment>
<feature type="domain" description="HTH gntR-type" evidence="4">
    <location>
        <begin position="9"/>
        <end position="77"/>
    </location>
</feature>